<dbReference type="InterPro" id="IPR016202">
    <property type="entry name" value="DNase_I"/>
</dbReference>
<dbReference type="GO" id="GO:0004536">
    <property type="term" value="F:DNA nuclease activity"/>
    <property type="evidence" value="ECO:0007669"/>
    <property type="project" value="InterPro"/>
</dbReference>
<dbReference type="GO" id="GO:0006308">
    <property type="term" value="P:DNA catabolic process"/>
    <property type="evidence" value="ECO:0007669"/>
    <property type="project" value="InterPro"/>
</dbReference>
<dbReference type="PANTHER" id="PTHR11371">
    <property type="entry name" value="DEOXYRIBONUCLEASE"/>
    <property type="match status" value="1"/>
</dbReference>
<organism evidence="3 4">
    <name type="scientific">Methanimicrococcus blatticola</name>
    <dbReference type="NCBI Taxonomy" id="91560"/>
    <lineage>
        <taxon>Archaea</taxon>
        <taxon>Methanobacteriati</taxon>
        <taxon>Methanobacteriota</taxon>
        <taxon>Stenosarchaea group</taxon>
        <taxon>Methanomicrobia</taxon>
        <taxon>Methanosarcinales</taxon>
        <taxon>Methanosarcinaceae</taxon>
        <taxon>Methanimicrococcus</taxon>
    </lineage>
</organism>
<dbReference type="InterPro" id="IPR036691">
    <property type="entry name" value="Endo/exonu/phosph_ase_sf"/>
</dbReference>
<dbReference type="SUPFAM" id="SSF56219">
    <property type="entry name" value="DNase I-like"/>
    <property type="match status" value="1"/>
</dbReference>
<gene>
    <name evidence="3" type="ORF">C7391_0742</name>
</gene>
<evidence type="ECO:0008006" key="5">
    <source>
        <dbReference type="Google" id="ProtNLM"/>
    </source>
</evidence>
<dbReference type="Proteomes" id="UP000294855">
    <property type="component" value="Unassembled WGS sequence"/>
</dbReference>
<keyword evidence="2" id="KW-0378">Hydrolase</keyword>
<dbReference type="EMBL" id="SNYS01000007">
    <property type="protein sequence ID" value="TDQ69416.1"/>
    <property type="molecule type" value="Genomic_DNA"/>
</dbReference>
<keyword evidence="1" id="KW-0540">Nuclease</keyword>
<dbReference type="PRINTS" id="PR00130">
    <property type="entry name" value="DNASEI"/>
</dbReference>
<dbReference type="PROSITE" id="PS51257">
    <property type="entry name" value="PROKAR_LIPOPROTEIN"/>
    <property type="match status" value="1"/>
</dbReference>
<dbReference type="AlphaFoldDB" id="A0A484F472"/>
<name>A0A484F472_9EURY</name>
<comment type="caution">
    <text evidence="3">The sequence shown here is derived from an EMBL/GenBank/DDBJ whole genome shotgun (WGS) entry which is preliminary data.</text>
</comment>
<evidence type="ECO:0000256" key="1">
    <source>
        <dbReference type="ARBA" id="ARBA00022722"/>
    </source>
</evidence>
<keyword evidence="4" id="KW-1185">Reference proteome</keyword>
<dbReference type="SMART" id="SM00476">
    <property type="entry name" value="DNaseIc"/>
    <property type="match status" value="1"/>
</dbReference>
<sequence>MGIKNKTFYGLILLILLISVSLSGCLAESAEKKSNYTKNDAGEGVVVVATYYIEDFNEKKVSDPEILDTLVKTVHHFDIIAVQGIDDPNGTAMEKLVTALNNGTDDTGKSYYYQYNLSTPIGPASDQEQYAFIYNRNVVYPASIPRIYSEPHGDVFKWEPYMLVFRAHEGTGDILFINIHTDPNNTASEIDELSKAVDHVKNVYTGQLNMTILGNINADEPYYNNTTTDSPLKSDEFYWATTDKCLSTTDGKAYDKIVVTETTSHFLIGSKGVFNITKEYNLTQEQAEIISTHYPVYAEYWRYAPKK</sequence>
<evidence type="ECO:0000313" key="4">
    <source>
        <dbReference type="Proteomes" id="UP000294855"/>
    </source>
</evidence>
<protein>
    <recommendedName>
        <fullName evidence="5">Endonuclease/exonuclease/phosphatase family metal-dependent hydrolase</fullName>
    </recommendedName>
</protein>
<dbReference type="PANTHER" id="PTHR11371:SF31">
    <property type="entry name" value="EXTRACELLULAR NUCLEASE"/>
    <property type="match status" value="1"/>
</dbReference>
<evidence type="ECO:0000313" key="3">
    <source>
        <dbReference type="EMBL" id="TDQ69416.1"/>
    </source>
</evidence>
<evidence type="ECO:0000256" key="2">
    <source>
        <dbReference type="ARBA" id="ARBA00022801"/>
    </source>
</evidence>
<accession>A0A484F472</accession>
<reference evidence="3 4" key="1">
    <citation type="submission" date="2019-03" db="EMBL/GenBank/DDBJ databases">
        <title>Genomic Encyclopedia of Type Strains, Phase IV (KMG-IV): sequencing the most valuable type-strain genomes for metagenomic binning, comparative biology and taxonomic classification.</title>
        <authorList>
            <person name="Goeker M."/>
        </authorList>
    </citation>
    <scope>NUCLEOTIDE SEQUENCE [LARGE SCALE GENOMIC DNA]</scope>
    <source>
        <strain evidence="3 4">DSM 13328</strain>
    </source>
</reference>
<dbReference type="Gene3D" id="3.60.10.10">
    <property type="entry name" value="Endonuclease/exonuclease/phosphatase"/>
    <property type="match status" value="1"/>
</dbReference>
<dbReference type="GO" id="GO:0016787">
    <property type="term" value="F:hydrolase activity"/>
    <property type="evidence" value="ECO:0007669"/>
    <property type="project" value="UniProtKB-KW"/>
</dbReference>
<proteinExistence type="predicted"/>